<dbReference type="Proteomes" id="UP000070371">
    <property type="component" value="Chromosome"/>
</dbReference>
<evidence type="ECO:0000313" key="1">
    <source>
        <dbReference type="EMBL" id="AML49960.1"/>
    </source>
</evidence>
<reference evidence="1 2" key="1">
    <citation type="submission" date="2016-02" db="EMBL/GenBank/DDBJ databases">
        <title>Complete genome sequence of Halocynthiibacter arcticus PAMC 20958t from arctic marine sediment.</title>
        <authorList>
            <person name="Lee Y.M."/>
            <person name="Baek K."/>
            <person name="Lee H.K."/>
            <person name="Shin S.C."/>
        </authorList>
    </citation>
    <scope>NUCLEOTIDE SEQUENCE [LARGE SCALE GENOMIC DNA]</scope>
    <source>
        <strain evidence="1">PAMC 20958</strain>
    </source>
</reference>
<proteinExistence type="predicted"/>
<keyword evidence="2" id="KW-1185">Reference proteome</keyword>
<dbReference type="STRING" id="1579316.RC74_00495"/>
<dbReference type="EMBL" id="CP014327">
    <property type="protein sequence ID" value="AML49960.1"/>
    <property type="molecule type" value="Genomic_DNA"/>
</dbReference>
<protein>
    <submittedName>
        <fullName evidence="1">Uncharacterized protein</fullName>
    </submittedName>
</protein>
<sequence>MGHHGAPRQFGAYETPGCGYMFVRVLPRGAGKVNADLWTVVRIARRMKDLKLGALDRTVAVKHRQYFGAKT</sequence>
<gene>
    <name evidence="1" type="ORF">RC74_00495</name>
</gene>
<name>A0A126UV76_9RHOB</name>
<evidence type="ECO:0000313" key="2">
    <source>
        <dbReference type="Proteomes" id="UP000070371"/>
    </source>
</evidence>
<organism evidence="1 2">
    <name type="scientific">Falsihalocynthiibacter arcticus</name>
    <dbReference type="NCBI Taxonomy" id="1579316"/>
    <lineage>
        <taxon>Bacteria</taxon>
        <taxon>Pseudomonadati</taxon>
        <taxon>Pseudomonadota</taxon>
        <taxon>Alphaproteobacteria</taxon>
        <taxon>Rhodobacterales</taxon>
        <taxon>Roseobacteraceae</taxon>
        <taxon>Falsihalocynthiibacter</taxon>
    </lineage>
</organism>
<dbReference type="KEGG" id="hat:RC74_00495"/>
<accession>A0A126UV76</accession>
<dbReference type="AlphaFoldDB" id="A0A126UV76"/>